<dbReference type="EMBL" id="CAJVQB010016432">
    <property type="protein sequence ID" value="CAG8779855.1"/>
    <property type="molecule type" value="Genomic_DNA"/>
</dbReference>
<sequence>MANNTLNTTNDAITALGHALKRGSEKSLLKIDFCYSDRTQNPTR</sequence>
<proteinExistence type="predicted"/>
<keyword evidence="2" id="KW-1185">Reference proteome</keyword>
<comment type="caution">
    <text evidence="1">The sequence shown here is derived from an EMBL/GenBank/DDBJ whole genome shotgun (WGS) entry which is preliminary data.</text>
</comment>
<reference evidence="1 2" key="1">
    <citation type="submission" date="2021-06" db="EMBL/GenBank/DDBJ databases">
        <authorList>
            <person name="Kallberg Y."/>
            <person name="Tangrot J."/>
            <person name="Rosling A."/>
        </authorList>
    </citation>
    <scope>NUCLEOTIDE SEQUENCE [LARGE SCALE GENOMIC DNA]</scope>
    <source>
        <strain evidence="1 2">120-4 pot B 10/14</strain>
    </source>
</reference>
<protein>
    <submittedName>
        <fullName evidence="1">12761_t:CDS:1</fullName>
    </submittedName>
</protein>
<evidence type="ECO:0000313" key="2">
    <source>
        <dbReference type="Proteomes" id="UP000789901"/>
    </source>
</evidence>
<accession>A0ABN7VJM8</accession>
<organism evidence="1 2">
    <name type="scientific">Gigaspora margarita</name>
    <dbReference type="NCBI Taxonomy" id="4874"/>
    <lineage>
        <taxon>Eukaryota</taxon>
        <taxon>Fungi</taxon>
        <taxon>Fungi incertae sedis</taxon>
        <taxon>Mucoromycota</taxon>
        <taxon>Glomeromycotina</taxon>
        <taxon>Glomeromycetes</taxon>
        <taxon>Diversisporales</taxon>
        <taxon>Gigasporaceae</taxon>
        <taxon>Gigaspora</taxon>
    </lineage>
</organism>
<dbReference type="Proteomes" id="UP000789901">
    <property type="component" value="Unassembled WGS sequence"/>
</dbReference>
<evidence type="ECO:0000313" key="1">
    <source>
        <dbReference type="EMBL" id="CAG8779855.1"/>
    </source>
</evidence>
<name>A0ABN7VJM8_GIGMA</name>
<feature type="non-terminal residue" evidence="1">
    <location>
        <position position="44"/>
    </location>
</feature>
<gene>
    <name evidence="1" type="ORF">GMARGA_LOCUS19569</name>
</gene>